<dbReference type="AlphaFoldDB" id="A0A2S4A2H3"/>
<accession>A0A2S4A2H3</accession>
<dbReference type="OrthoDB" id="3541280at2"/>
<organism evidence="1 2">
    <name type="scientific">Arthrobacter glacialis</name>
    <dbReference type="NCBI Taxonomy" id="1664"/>
    <lineage>
        <taxon>Bacteria</taxon>
        <taxon>Bacillati</taxon>
        <taxon>Actinomycetota</taxon>
        <taxon>Actinomycetes</taxon>
        <taxon>Micrococcales</taxon>
        <taxon>Micrococcaceae</taxon>
        <taxon>Arthrobacter</taxon>
    </lineage>
</organism>
<dbReference type="Pfam" id="PF04328">
    <property type="entry name" value="Sel_put"/>
    <property type="match status" value="1"/>
</dbReference>
<keyword evidence="2" id="KW-1185">Reference proteome</keyword>
<evidence type="ECO:0000313" key="2">
    <source>
        <dbReference type="Proteomes" id="UP000237061"/>
    </source>
</evidence>
<comment type="caution">
    <text evidence="1">The sequence shown here is derived from an EMBL/GenBank/DDBJ whole genome shotgun (WGS) entry which is preliminary data.</text>
</comment>
<sequence>MGRIGQATGAVRALAVDSLRRAGGALGAVGKYLKGVLGEDSYEKYLDHHGATGCATEPMTLKEFWRDKTDRQDANPEGRCC</sequence>
<dbReference type="InterPro" id="IPR007423">
    <property type="entry name" value="Sel_put"/>
</dbReference>
<reference evidence="1 2" key="1">
    <citation type="submission" date="2018-01" db="EMBL/GenBank/DDBJ databases">
        <title>Arthrobacter sp. nov., from glaciers in China.</title>
        <authorList>
            <person name="Liu Q."/>
            <person name="Xin Y.-H."/>
        </authorList>
    </citation>
    <scope>NUCLEOTIDE SEQUENCE [LARGE SCALE GENOMIC DNA]</scope>
    <source>
        <strain evidence="1 2">HLT2-12-2</strain>
    </source>
</reference>
<dbReference type="RefSeq" id="WP_103464069.1">
    <property type="nucleotide sequence ID" value="NZ_PPXB01000001.1"/>
</dbReference>
<proteinExistence type="predicted"/>
<gene>
    <name evidence="1" type="ORF">CVS27_02155</name>
</gene>
<evidence type="ECO:0000313" key="1">
    <source>
        <dbReference type="EMBL" id="POH75412.1"/>
    </source>
</evidence>
<dbReference type="Proteomes" id="UP000237061">
    <property type="component" value="Unassembled WGS sequence"/>
</dbReference>
<name>A0A2S4A2H3_ARTGL</name>
<dbReference type="EMBL" id="PPXC01000001">
    <property type="protein sequence ID" value="POH75412.1"/>
    <property type="molecule type" value="Genomic_DNA"/>
</dbReference>
<protein>
    <submittedName>
        <fullName evidence="1">DUF466 domain-containing protein</fullName>
    </submittedName>
</protein>